<keyword evidence="1" id="KW-0238">DNA-binding</keyword>
<dbReference type="Gene3D" id="2.40.50.140">
    <property type="entry name" value="Nucleic acid-binding proteins"/>
    <property type="match status" value="1"/>
</dbReference>
<evidence type="ECO:0000259" key="4">
    <source>
        <dbReference type="Pfam" id="PF24903"/>
    </source>
</evidence>
<dbReference type="AlphaFoldDB" id="A0A8S2LAI0"/>
<evidence type="ECO:0000256" key="1">
    <source>
        <dbReference type="ARBA" id="ARBA00023125"/>
    </source>
</evidence>
<dbReference type="InterPro" id="IPR052469">
    <property type="entry name" value="MEIOB"/>
</dbReference>
<sequence length="408" mass="46868">MDNEKSYQSTGTLQRVIKLNSLLSDNPGIIDGIMYGIVIGKVEMRTFEGNDRHQRSVLNFTFRDSTQDFVNVAYWLPPKDLIIISGKFTIGDAVVMHYPVVKTKLGDKANSYTPWTPLPIELSLNEKSYIEKIEGPKAKQYEHLAAVPCRAGNDYYTLAHIVTQGEQLVKKLDGINVLAGVQQIGALKTIRTRRQRETDYDNEEKQLLEILLFDGETSGVWLTFWDSEQIKFAQRWIPEEHIIFCVGLRVRYDEYRKVYGLTATRHSLFTINPDTNESVQLYESMRLIPIDDLLNVAIDGGFNEQISDENLSKKEVFNLNVHLTDYTGTIKNVKLGDDVARKMLKCSVDEFILMTGEQKTKLKWTYLLERFRFGIQIKNSSNYAKPIVRIACIFPREYLPSSINDEQL</sequence>
<evidence type="ECO:0000256" key="3">
    <source>
        <dbReference type="ARBA" id="ARBA00038329"/>
    </source>
</evidence>
<evidence type="ECO:0000313" key="6">
    <source>
        <dbReference type="Proteomes" id="UP000676336"/>
    </source>
</evidence>
<dbReference type="Pfam" id="PF24903">
    <property type="entry name" value="OB_MEIOB_N"/>
    <property type="match status" value="1"/>
</dbReference>
<accession>A0A8S2LAI0</accession>
<keyword evidence="2" id="KW-0469">Meiosis</keyword>
<dbReference type="EMBL" id="CAJOBI010001444">
    <property type="protein sequence ID" value="CAF3881725.1"/>
    <property type="molecule type" value="Genomic_DNA"/>
</dbReference>
<dbReference type="PANTHER" id="PTHR21166">
    <property type="entry name" value="CELL DIVISION CONTROL PROTEIN 24 OB DOMAIN-CONTAINING PROTEIN-RELATED"/>
    <property type="match status" value="1"/>
</dbReference>
<gene>
    <name evidence="5" type="ORF">SMN809_LOCUS5645</name>
</gene>
<name>A0A8S2LAI0_9BILA</name>
<feature type="domain" description="MEIOB-like N-terminal" evidence="4">
    <location>
        <begin position="20"/>
        <end position="146"/>
    </location>
</feature>
<comment type="caution">
    <text evidence="5">The sequence shown here is derived from an EMBL/GenBank/DDBJ whole genome shotgun (WGS) entry which is preliminary data.</text>
</comment>
<dbReference type="GO" id="GO:0000712">
    <property type="term" value="P:resolution of meiotic recombination intermediates"/>
    <property type="evidence" value="ECO:0007669"/>
    <property type="project" value="TreeGrafter"/>
</dbReference>
<dbReference type="SUPFAM" id="SSF50249">
    <property type="entry name" value="Nucleic acid-binding proteins"/>
    <property type="match status" value="1"/>
</dbReference>
<reference evidence="5" key="1">
    <citation type="submission" date="2021-02" db="EMBL/GenBank/DDBJ databases">
        <authorList>
            <person name="Nowell W R."/>
        </authorList>
    </citation>
    <scope>NUCLEOTIDE SEQUENCE</scope>
</reference>
<dbReference type="GO" id="GO:0008310">
    <property type="term" value="F:single-stranded DNA 3'-5' DNA exonuclease activity"/>
    <property type="evidence" value="ECO:0007669"/>
    <property type="project" value="TreeGrafter"/>
</dbReference>
<protein>
    <recommendedName>
        <fullName evidence="4">MEIOB-like N-terminal domain-containing protein</fullName>
    </recommendedName>
</protein>
<dbReference type="PANTHER" id="PTHR21166:SF2">
    <property type="entry name" value="CELL DIVISION CONTROL PROTEIN 24 OB DOMAIN-CONTAINING PROTEIN-RELATED"/>
    <property type="match status" value="1"/>
</dbReference>
<dbReference type="InterPro" id="IPR012340">
    <property type="entry name" value="NA-bd_OB-fold"/>
</dbReference>
<dbReference type="GO" id="GO:0003697">
    <property type="term" value="F:single-stranded DNA binding"/>
    <property type="evidence" value="ECO:0007669"/>
    <property type="project" value="TreeGrafter"/>
</dbReference>
<proteinExistence type="inferred from homology"/>
<dbReference type="Proteomes" id="UP000676336">
    <property type="component" value="Unassembled WGS sequence"/>
</dbReference>
<dbReference type="InterPro" id="IPR056880">
    <property type="entry name" value="OB_MEIOB_N"/>
</dbReference>
<comment type="similarity">
    <text evidence="3">Belongs to the MEIOB family.</text>
</comment>
<evidence type="ECO:0000256" key="2">
    <source>
        <dbReference type="ARBA" id="ARBA00023254"/>
    </source>
</evidence>
<evidence type="ECO:0000313" key="5">
    <source>
        <dbReference type="EMBL" id="CAF3881725.1"/>
    </source>
</evidence>
<organism evidence="5 6">
    <name type="scientific">Rotaria magnacalcarata</name>
    <dbReference type="NCBI Taxonomy" id="392030"/>
    <lineage>
        <taxon>Eukaryota</taxon>
        <taxon>Metazoa</taxon>
        <taxon>Spiralia</taxon>
        <taxon>Gnathifera</taxon>
        <taxon>Rotifera</taxon>
        <taxon>Eurotatoria</taxon>
        <taxon>Bdelloidea</taxon>
        <taxon>Philodinida</taxon>
        <taxon>Philodinidae</taxon>
        <taxon>Rotaria</taxon>
    </lineage>
</organism>